<dbReference type="GO" id="GO:0043565">
    <property type="term" value="F:sequence-specific DNA binding"/>
    <property type="evidence" value="ECO:0007669"/>
    <property type="project" value="InterPro"/>
</dbReference>
<evidence type="ECO:0000256" key="2">
    <source>
        <dbReference type="ARBA" id="ARBA00022840"/>
    </source>
</evidence>
<dbReference type="PROSITE" id="PS00676">
    <property type="entry name" value="SIGMA54_INTERACT_2"/>
    <property type="match status" value="1"/>
</dbReference>
<dbReference type="PANTHER" id="PTHR32071">
    <property type="entry name" value="TRANSCRIPTIONAL REGULATORY PROTEIN"/>
    <property type="match status" value="1"/>
</dbReference>
<evidence type="ECO:0000256" key="6">
    <source>
        <dbReference type="SAM" id="Coils"/>
    </source>
</evidence>
<proteinExistence type="predicted"/>
<organism evidence="11 12">
    <name type="scientific">Halovibrio variabilis</name>
    <dbReference type="NCBI Taxonomy" id="31910"/>
    <lineage>
        <taxon>Bacteria</taxon>
        <taxon>Pseudomonadati</taxon>
        <taxon>Pseudomonadota</taxon>
        <taxon>Gammaproteobacteria</taxon>
        <taxon>Oceanospirillales</taxon>
        <taxon>Halomonadaceae</taxon>
        <taxon>Halovibrio</taxon>
    </lineage>
</organism>
<dbReference type="AlphaFoldDB" id="A0A511UNY6"/>
<evidence type="ECO:0000313" key="11">
    <source>
        <dbReference type="EMBL" id="GEN28316.1"/>
    </source>
</evidence>
<evidence type="ECO:0000259" key="8">
    <source>
        <dbReference type="PROSITE" id="PS50045"/>
    </source>
</evidence>
<dbReference type="Pfam" id="PF25601">
    <property type="entry name" value="AAA_lid_14"/>
    <property type="match status" value="1"/>
</dbReference>
<dbReference type="InterPro" id="IPR027417">
    <property type="entry name" value="P-loop_NTPase"/>
</dbReference>
<dbReference type="GO" id="GO:0005524">
    <property type="term" value="F:ATP binding"/>
    <property type="evidence" value="ECO:0007669"/>
    <property type="project" value="UniProtKB-KW"/>
</dbReference>
<dbReference type="CDD" id="cd00009">
    <property type="entry name" value="AAA"/>
    <property type="match status" value="1"/>
</dbReference>
<evidence type="ECO:0000256" key="5">
    <source>
        <dbReference type="ARBA" id="ARBA00023163"/>
    </source>
</evidence>
<evidence type="ECO:0000256" key="4">
    <source>
        <dbReference type="ARBA" id="ARBA00023125"/>
    </source>
</evidence>
<dbReference type="PANTHER" id="PTHR32071:SF117">
    <property type="entry name" value="PTS-DEPENDENT DIHYDROXYACETONE KINASE OPERON REGULATORY PROTEIN-RELATED"/>
    <property type="match status" value="1"/>
</dbReference>
<feature type="region of interest" description="Disordered" evidence="7">
    <location>
        <begin position="1"/>
        <end position="20"/>
    </location>
</feature>
<keyword evidence="2" id="KW-0067">ATP-binding</keyword>
<evidence type="ECO:0000259" key="9">
    <source>
        <dbReference type="PROSITE" id="PS50112"/>
    </source>
</evidence>
<dbReference type="FunFam" id="3.40.50.300:FF:000006">
    <property type="entry name" value="DNA-binding transcriptional regulator NtrC"/>
    <property type="match status" value="1"/>
</dbReference>
<reference evidence="11 12" key="1">
    <citation type="submission" date="2019-07" db="EMBL/GenBank/DDBJ databases">
        <title>Whole genome shotgun sequence of Halomonas variabilis NBRC 102410.</title>
        <authorList>
            <person name="Hosoyama A."/>
            <person name="Uohara A."/>
            <person name="Ohji S."/>
            <person name="Ichikawa N."/>
        </authorList>
    </citation>
    <scope>NUCLEOTIDE SEQUENCE [LARGE SCALE GENOMIC DNA]</scope>
    <source>
        <strain evidence="11 12">NBRC 102410</strain>
    </source>
</reference>
<evidence type="ECO:0000256" key="1">
    <source>
        <dbReference type="ARBA" id="ARBA00022741"/>
    </source>
</evidence>
<dbReference type="CDD" id="cd00130">
    <property type="entry name" value="PAS"/>
    <property type="match status" value="1"/>
</dbReference>
<dbReference type="PROSITE" id="PS50113">
    <property type="entry name" value="PAC"/>
    <property type="match status" value="1"/>
</dbReference>
<keyword evidence="3" id="KW-0805">Transcription regulation</keyword>
<dbReference type="SMART" id="SM00091">
    <property type="entry name" value="PAS"/>
    <property type="match status" value="2"/>
</dbReference>
<dbReference type="Pfam" id="PF00158">
    <property type="entry name" value="Sigma54_activat"/>
    <property type="match status" value="1"/>
</dbReference>
<dbReference type="Gene3D" id="3.30.450.20">
    <property type="entry name" value="PAS domain"/>
    <property type="match status" value="1"/>
</dbReference>
<keyword evidence="4" id="KW-0238">DNA-binding</keyword>
<dbReference type="InterPro" id="IPR035965">
    <property type="entry name" value="PAS-like_dom_sf"/>
</dbReference>
<dbReference type="InterPro" id="IPR002078">
    <property type="entry name" value="Sigma_54_int"/>
</dbReference>
<dbReference type="NCBIfam" id="TIGR00229">
    <property type="entry name" value="sensory_box"/>
    <property type="match status" value="1"/>
</dbReference>
<dbReference type="EMBL" id="BJXV01000010">
    <property type="protein sequence ID" value="GEN28316.1"/>
    <property type="molecule type" value="Genomic_DNA"/>
</dbReference>
<keyword evidence="12" id="KW-1185">Reference proteome</keyword>
<keyword evidence="1" id="KW-0547">Nucleotide-binding</keyword>
<dbReference type="PRINTS" id="PR01590">
    <property type="entry name" value="HTHFIS"/>
</dbReference>
<dbReference type="Gene3D" id="3.40.50.300">
    <property type="entry name" value="P-loop containing nucleotide triphosphate hydrolases"/>
    <property type="match status" value="1"/>
</dbReference>
<dbReference type="InterPro" id="IPR025944">
    <property type="entry name" value="Sigma_54_int_dom_CS"/>
</dbReference>
<dbReference type="Pfam" id="PF13426">
    <property type="entry name" value="PAS_9"/>
    <property type="match status" value="1"/>
</dbReference>
<dbReference type="Gene3D" id="1.10.8.60">
    <property type="match status" value="1"/>
</dbReference>
<dbReference type="InterPro" id="IPR000700">
    <property type="entry name" value="PAS-assoc_C"/>
</dbReference>
<dbReference type="Proteomes" id="UP000321303">
    <property type="component" value="Unassembled WGS sequence"/>
</dbReference>
<accession>A0A511UNY6</accession>
<evidence type="ECO:0000259" key="10">
    <source>
        <dbReference type="PROSITE" id="PS50113"/>
    </source>
</evidence>
<dbReference type="SUPFAM" id="SSF55785">
    <property type="entry name" value="PYP-like sensor domain (PAS domain)"/>
    <property type="match status" value="1"/>
</dbReference>
<feature type="coiled-coil region" evidence="6">
    <location>
        <begin position="286"/>
        <end position="324"/>
    </location>
</feature>
<evidence type="ECO:0000313" key="12">
    <source>
        <dbReference type="Proteomes" id="UP000321303"/>
    </source>
</evidence>
<evidence type="ECO:0000256" key="3">
    <source>
        <dbReference type="ARBA" id="ARBA00023015"/>
    </source>
</evidence>
<gene>
    <name evidence="11" type="ORF">HVA01_19620</name>
</gene>
<dbReference type="InterPro" id="IPR003593">
    <property type="entry name" value="AAA+_ATPase"/>
</dbReference>
<feature type="domain" description="Sigma-54 factor interaction" evidence="8">
    <location>
        <begin position="327"/>
        <end position="556"/>
    </location>
</feature>
<dbReference type="PROSITE" id="PS50045">
    <property type="entry name" value="SIGMA54_INTERACT_4"/>
    <property type="match status" value="1"/>
</dbReference>
<dbReference type="PROSITE" id="PS00675">
    <property type="entry name" value="SIGMA54_INTERACT_1"/>
    <property type="match status" value="1"/>
</dbReference>
<dbReference type="Gene3D" id="1.10.10.60">
    <property type="entry name" value="Homeodomain-like"/>
    <property type="match status" value="1"/>
</dbReference>
<keyword evidence="6" id="KW-0175">Coiled coil</keyword>
<feature type="domain" description="PAS" evidence="9">
    <location>
        <begin position="165"/>
        <end position="222"/>
    </location>
</feature>
<evidence type="ECO:0000256" key="7">
    <source>
        <dbReference type="SAM" id="MobiDB-lite"/>
    </source>
</evidence>
<comment type="caution">
    <text evidence="11">The sequence shown here is derived from an EMBL/GenBank/DDBJ whole genome shotgun (WGS) entry which is preliminary data.</text>
</comment>
<dbReference type="InterPro" id="IPR058031">
    <property type="entry name" value="AAA_lid_NorR"/>
</dbReference>
<dbReference type="PROSITE" id="PS50112">
    <property type="entry name" value="PAS"/>
    <property type="match status" value="1"/>
</dbReference>
<dbReference type="GO" id="GO:0006355">
    <property type="term" value="P:regulation of DNA-templated transcription"/>
    <property type="evidence" value="ECO:0007669"/>
    <property type="project" value="InterPro"/>
</dbReference>
<keyword evidence="5" id="KW-0804">Transcription</keyword>
<dbReference type="InterPro" id="IPR000014">
    <property type="entry name" value="PAS"/>
</dbReference>
<dbReference type="InterPro" id="IPR002197">
    <property type="entry name" value="HTH_Fis"/>
</dbReference>
<dbReference type="SMART" id="SM00382">
    <property type="entry name" value="AAA"/>
    <property type="match status" value="1"/>
</dbReference>
<dbReference type="SUPFAM" id="SSF52540">
    <property type="entry name" value="P-loop containing nucleoside triphosphate hydrolases"/>
    <property type="match status" value="1"/>
</dbReference>
<dbReference type="InterPro" id="IPR025943">
    <property type="entry name" value="Sigma_54_int_dom_ATP-bd_2"/>
</dbReference>
<sequence length="668" mass="74694">MSVYEPTPAGTTASSVKTTGTEATGTEALMGDYSPLAMLVVDPFADQLLAANPSACALLRIDEARPLTTPFSHRLSASLSLWVSFTDEALVQKAAWSDDLVILDMCRQPYRVEVYAQRIDVSEQLLLTLIDRNKAEQRRAQAELGRQHRQGEVGWQRVEQVFERIEKQNQLILGAAGEGIYGLDAEGKTTFVNPAAERILGWSTDDMVGHDAHLMFHHAHADGSHFPVQQCPIHAAFSDGQVHHVDNEVFWHKNGEAIPVEYTSTPIFEMGRLVGAVVLFRDIRERKRAEQQLRDALAEVESLKQRLELENEYLQEEIKAELNHHDIVGNSPAVAKLIKQIEMVAPTSANVLISGESGTGKELIARAIHAGGMRSDRPLIRVNCAAIPRDLFESEFFGHVKGAFTGAIQDRPGRFELAHGGTLFLDEVGEIPLELQSKLLRVLQDQQFERVGENRTREVDVRVIAATNRELREMINLGRFREDLYFRLNVFPVDSVPLRQRIEDVPLLARHFLQRACLKFNKPGVRIPPAQLEILQRYAWPGNIRELENIIERQVIVTQDRRLVFDDLLLGEPSRSPDTFAEASPAHHSEQHGAQAVLTEHTLSQRQRESTIAALKQAGGKVSGAGGAAELLGIKPTTLTSRLNKWGIDARKFRHHKPHLSPTHDTLD</sequence>
<name>A0A511UNY6_9GAMM</name>
<dbReference type="PROSITE" id="PS00688">
    <property type="entry name" value="SIGMA54_INTERACT_3"/>
    <property type="match status" value="1"/>
</dbReference>
<dbReference type="InterPro" id="IPR025662">
    <property type="entry name" value="Sigma_54_int_dom_ATP-bd_1"/>
</dbReference>
<protein>
    <submittedName>
        <fullName evidence="11">Transcriptional regulator</fullName>
    </submittedName>
</protein>
<feature type="domain" description="PAC" evidence="10">
    <location>
        <begin position="243"/>
        <end position="295"/>
    </location>
</feature>